<dbReference type="OrthoDB" id="7181882at2"/>
<comment type="caution">
    <text evidence="2">The sequence shown here is derived from an EMBL/GenBank/DDBJ whole genome shotgun (WGS) entry which is preliminary data.</text>
</comment>
<reference evidence="2 3" key="1">
    <citation type="submission" date="2018-07" db="EMBL/GenBank/DDBJ databases">
        <title>Genomic Encyclopedia of Type Strains, Phase IV (KMG-IV): sequencing the most valuable type-strain genomes for metagenomic binning, comparative biology and taxonomic classification.</title>
        <authorList>
            <person name="Goeker M."/>
        </authorList>
    </citation>
    <scope>NUCLEOTIDE SEQUENCE [LARGE SCALE GENOMIC DNA]</scope>
    <source>
        <strain evidence="2 3">DSM 26725</strain>
    </source>
</reference>
<proteinExistence type="predicted"/>
<keyword evidence="2" id="KW-0378">Hydrolase</keyword>
<name>A0A3D9FFN9_9SPHN</name>
<dbReference type="EMBL" id="QRDP01000004">
    <property type="protein sequence ID" value="RED16599.1"/>
    <property type="molecule type" value="Genomic_DNA"/>
</dbReference>
<keyword evidence="3" id="KW-1185">Reference proteome</keyword>
<accession>A0A3D9FFN9</accession>
<evidence type="ECO:0000313" key="2">
    <source>
        <dbReference type="EMBL" id="RED16599.1"/>
    </source>
</evidence>
<dbReference type="Proteomes" id="UP000256310">
    <property type="component" value="Unassembled WGS sequence"/>
</dbReference>
<dbReference type="GO" id="GO:0004519">
    <property type="term" value="F:endonuclease activity"/>
    <property type="evidence" value="ECO:0007669"/>
    <property type="project" value="UniProtKB-KW"/>
</dbReference>
<sequence length="259" mass="28979">MARNWNKEETLLALSLYLQTPYGKIHDSNPDIIKLAKALDRSSGSVGMKMLNLAALNPNVIASGRVGLQNYSKLDASIWQEYSSDWDELSKQAEKLDSVFAKGQLASSVAETKSTFNLQPPTGATMAESLVEQRRGQSYFRRIVMANYQEKCCITGIAEPKLLVASHIKSWKADETNRLNPANGLALSATFDKAFDKGLLTISHDLRVKVSDRLLAHPNAETRECFEPYHGVLIAEADRFVPQQEFIDWHNDFFEKQAA</sequence>
<protein>
    <submittedName>
        <fullName evidence="2">Putative restriction endonuclease</fullName>
    </submittedName>
</protein>
<feature type="domain" description="HNH nuclease" evidence="1">
    <location>
        <begin position="152"/>
        <end position="202"/>
    </location>
</feature>
<gene>
    <name evidence="2" type="ORF">DFR46_1625</name>
</gene>
<dbReference type="Pfam" id="PF13391">
    <property type="entry name" value="HNH_2"/>
    <property type="match status" value="1"/>
</dbReference>
<dbReference type="AlphaFoldDB" id="A0A3D9FFN9"/>
<keyword evidence="2" id="KW-0540">Nuclease</keyword>
<dbReference type="RefSeq" id="WP_116235985.1">
    <property type="nucleotide sequence ID" value="NZ_QRDP01000004.1"/>
</dbReference>
<keyword evidence="2" id="KW-0255">Endonuclease</keyword>
<evidence type="ECO:0000313" key="3">
    <source>
        <dbReference type="Proteomes" id="UP000256310"/>
    </source>
</evidence>
<organism evidence="2 3">
    <name type="scientific">Parasphingopyxis lamellibrachiae</name>
    <dbReference type="NCBI Taxonomy" id="680125"/>
    <lineage>
        <taxon>Bacteria</taxon>
        <taxon>Pseudomonadati</taxon>
        <taxon>Pseudomonadota</taxon>
        <taxon>Alphaproteobacteria</taxon>
        <taxon>Sphingomonadales</taxon>
        <taxon>Sphingomonadaceae</taxon>
        <taxon>Parasphingopyxis</taxon>
    </lineage>
</organism>
<evidence type="ECO:0000259" key="1">
    <source>
        <dbReference type="Pfam" id="PF13391"/>
    </source>
</evidence>
<dbReference type="InterPro" id="IPR003615">
    <property type="entry name" value="HNH_nuc"/>
</dbReference>